<dbReference type="GO" id="GO:0019722">
    <property type="term" value="P:calcium-mediated signaling"/>
    <property type="evidence" value="ECO:0007669"/>
    <property type="project" value="InterPro"/>
</dbReference>
<organism evidence="2 3">
    <name type="scientific">Dissophora globulifera</name>
    <dbReference type="NCBI Taxonomy" id="979702"/>
    <lineage>
        <taxon>Eukaryota</taxon>
        <taxon>Fungi</taxon>
        <taxon>Fungi incertae sedis</taxon>
        <taxon>Mucoromycota</taxon>
        <taxon>Mortierellomycotina</taxon>
        <taxon>Mortierellomycetes</taxon>
        <taxon>Mortierellales</taxon>
        <taxon>Mortierellaceae</taxon>
        <taxon>Dissophora</taxon>
    </lineage>
</organism>
<name>A0A9P6UZL4_9FUNG</name>
<evidence type="ECO:0000313" key="2">
    <source>
        <dbReference type="EMBL" id="KAG0329899.1"/>
    </source>
</evidence>
<dbReference type="EMBL" id="JAAAIP010000009">
    <property type="protein sequence ID" value="KAG0329899.1"/>
    <property type="molecule type" value="Genomic_DNA"/>
</dbReference>
<gene>
    <name evidence="2" type="primary">CBP1</name>
    <name evidence="2" type="ORF">BGZ99_010010</name>
</gene>
<evidence type="ECO:0000256" key="1">
    <source>
        <dbReference type="ARBA" id="ARBA00008209"/>
    </source>
</evidence>
<dbReference type="PANTHER" id="PTHR10300:SF14">
    <property type="entry name" value="PROTEIN SARAH"/>
    <property type="match status" value="1"/>
</dbReference>
<proteinExistence type="inferred from homology"/>
<dbReference type="GO" id="GO:0005737">
    <property type="term" value="C:cytoplasm"/>
    <property type="evidence" value="ECO:0007669"/>
    <property type="project" value="TreeGrafter"/>
</dbReference>
<dbReference type="InterPro" id="IPR006931">
    <property type="entry name" value="Calcipressin"/>
</dbReference>
<dbReference type="Proteomes" id="UP000738325">
    <property type="component" value="Unassembled WGS sequence"/>
</dbReference>
<dbReference type="Gene3D" id="3.30.70.330">
    <property type="match status" value="1"/>
</dbReference>
<dbReference type="SUPFAM" id="SSF54928">
    <property type="entry name" value="RNA-binding domain, RBD"/>
    <property type="match status" value="1"/>
</dbReference>
<sequence length="251" mass="27446">MADSVVSTNTLTITNLEAHHFDPTLLLALRTHTEAFGPVCFFSPIKSFHRVFVVYGSTEHAELAKVKLHNTRFFLDTNAATTLRVYFGQHTELTIDPERYYLHLPSDQKPAADDVSFEKTGLLSPPGSPPIGHVTDEDMEEVEQGFSLDGSSSVPVLSAAIVPIATTVSLDTTTISISDPISTKTQQQHQQIHRLRIDTLLTPSSSSLGSPITPTPTRLAFSPARGSQGEQPFITIQDWGFSDLTSTTQCH</sequence>
<dbReference type="PANTHER" id="PTHR10300">
    <property type="entry name" value="CALCIPRESSIN"/>
    <property type="match status" value="1"/>
</dbReference>
<dbReference type="OrthoDB" id="17212at2759"/>
<accession>A0A9P6UZL4</accession>
<reference evidence="2" key="1">
    <citation type="journal article" date="2020" name="Fungal Divers.">
        <title>Resolving the Mortierellaceae phylogeny through synthesis of multi-gene phylogenetics and phylogenomics.</title>
        <authorList>
            <person name="Vandepol N."/>
            <person name="Liber J."/>
            <person name="Desiro A."/>
            <person name="Na H."/>
            <person name="Kennedy M."/>
            <person name="Barry K."/>
            <person name="Grigoriev I.V."/>
            <person name="Miller A.N."/>
            <person name="O'Donnell K."/>
            <person name="Stajich J.E."/>
            <person name="Bonito G."/>
        </authorList>
    </citation>
    <scope>NUCLEOTIDE SEQUENCE</scope>
    <source>
        <strain evidence="2">REB-010B</strain>
    </source>
</reference>
<comment type="caution">
    <text evidence="2">The sequence shown here is derived from an EMBL/GenBank/DDBJ whole genome shotgun (WGS) entry which is preliminary data.</text>
</comment>
<dbReference type="GO" id="GO:0005634">
    <property type="term" value="C:nucleus"/>
    <property type="evidence" value="ECO:0007669"/>
    <property type="project" value="TreeGrafter"/>
</dbReference>
<evidence type="ECO:0000313" key="3">
    <source>
        <dbReference type="Proteomes" id="UP000738325"/>
    </source>
</evidence>
<dbReference type="AlphaFoldDB" id="A0A9P6UZL4"/>
<dbReference type="GO" id="GO:0003676">
    <property type="term" value="F:nucleic acid binding"/>
    <property type="evidence" value="ECO:0007669"/>
    <property type="project" value="InterPro"/>
</dbReference>
<dbReference type="InterPro" id="IPR012677">
    <property type="entry name" value="Nucleotide-bd_a/b_plait_sf"/>
</dbReference>
<dbReference type="Pfam" id="PF04847">
    <property type="entry name" value="Calcipressin"/>
    <property type="match status" value="1"/>
</dbReference>
<dbReference type="InterPro" id="IPR035979">
    <property type="entry name" value="RBD_domain_sf"/>
</dbReference>
<protein>
    <submittedName>
        <fullName evidence="2">Carbohydrate-binding module 1 protein</fullName>
    </submittedName>
</protein>
<keyword evidence="3" id="KW-1185">Reference proteome</keyword>
<comment type="similarity">
    <text evidence="1">Belongs to the RCAN family.</text>
</comment>
<dbReference type="GO" id="GO:0008597">
    <property type="term" value="F:calcium-dependent protein serine/threonine phosphatase regulator activity"/>
    <property type="evidence" value="ECO:0007669"/>
    <property type="project" value="TreeGrafter"/>
</dbReference>